<name>A0A931CRB2_9MICC</name>
<keyword evidence="6" id="KW-1185">Reference proteome</keyword>
<dbReference type="RefSeq" id="WP_196396520.1">
    <property type="nucleotide sequence ID" value="NZ_JADNYM010000010.1"/>
</dbReference>
<dbReference type="EMBL" id="JADNYM010000010">
    <property type="protein sequence ID" value="MBG0739569.1"/>
    <property type="molecule type" value="Genomic_DNA"/>
</dbReference>
<evidence type="ECO:0000259" key="4">
    <source>
        <dbReference type="Pfam" id="PF25583"/>
    </source>
</evidence>
<comment type="caution">
    <text evidence="5">The sequence shown here is derived from an EMBL/GenBank/DDBJ whole genome shotgun (WGS) entry which is preliminary data.</text>
</comment>
<dbReference type="InterPro" id="IPR043839">
    <property type="entry name" value="PafC_HTH"/>
</dbReference>
<dbReference type="PROSITE" id="PS52050">
    <property type="entry name" value="WYL"/>
    <property type="match status" value="2"/>
</dbReference>
<feature type="region of interest" description="Disordered" evidence="1">
    <location>
        <begin position="264"/>
        <end position="300"/>
    </location>
</feature>
<evidence type="ECO:0000259" key="2">
    <source>
        <dbReference type="Pfam" id="PF13280"/>
    </source>
</evidence>
<accession>A0A931CRB2</accession>
<evidence type="ECO:0000259" key="3">
    <source>
        <dbReference type="Pfam" id="PF19187"/>
    </source>
</evidence>
<gene>
    <name evidence="5" type="ORF">IV500_09245</name>
</gene>
<dbReference type="Proteomes" id="UP000655366">
    <property type="component" value="Unassembled WGS sequence"/>
</dbReference>
<feature type="domain" description="WYL" evidence="2">
    <location>
        <begin position="148"/>
        <end position="213"/>
    </location>
</feature>
<dbReference type="InterPro" id="IPR057727">
    <property type="entry name" value="WCX_dom"/>
</dbReference>
<dbReference type="InterPro" id="IPR026881">
    <property type="entry name" value="WYL_dom"/>
</dbReference>
<feature type="region of interest" description="Disordered" evidence="1">
    <location>
        <begin position="687"/>
        <end position="706"/>
    </location>
</feature>
<feature type="domain" description="WCX" evidence="4">
    <location>
        <begin position="287"/>
        <end position="341"/>
    </location>
</feature>
<evidence type="ECO:0000256" key="1">
    <source>
        <dbReference type="SAM" id="MobiDB-lite"/>
    </source>
</evidence>
<protein>
    <submittedName>
        <fullName evidence="5">WYL domain-containing protein</fullName>
    </submittedName>
</protein>
<feature type="compositionally biased region" description="Basic and acidic residues" evidence="1">
    <location>
        <begin position="274"/>
        <end position="298"/>
    </location>
</feature>
<evidence type="ECO:0000313" key="6">
    <source>
        <dbReference type="Proteomes" id="UP000655366"/>
    </source>
</evidence>
<dbReference type="PANTHER" id="PTHR34580">
    <property type="match status" value="1"/>
</dbReference>
<evidence type="ECO:0000313" key="5">
    <source>
        <dbReference type="EMBL" id="MBG0739569.1"/>
    </source>
</evidence>
<feature type="region of interest" description="Disordered" evidence="1">
    <location>
        <begin position="346"/>
        <end position="366"/>
    </location>
</feature>
<dbReference type="Pfam" id="PF13280">
    <property type="entry name" value="WYL"/>
    <property type="match status" value="2"/>
</dbReference>
<organism evidence="5 6">
    <name type="scientific">Arthrobacter terrae</name>
    <dbReference type="NCBI Taxonomy" id="2935737"/>
    <lineage>
        <taxon>Bacteria</taxon>
        <taxon>Bacillati</taxon>
        <taxon>Actinomycetota</taxon>
        <taxon>Actinomycetes</taxon>
        <taxon>Micrococcales</taxon>
        <taxon>Micrococcaceae</taxon>
        <taxon>Arthrobacter</taxon>
    </lineage>
</organism>
<dbReference type="Pfam" id="PF19187">
    <property type="entry name" value="HTH_PafC"/>
    <property type="match status" value="1"/>
</dbReference>
<dbReference type="Pfam" id="PF25583">
    <property type="entry name" value="WCX"/>
    <property type="match status" value="1"/>
</dbReference>
<reference evidence="5 6" key="1">
    <citation type="submission" date="2020-11" db="EMBL/GenBank/DDBJ databases">
        <title>Arthrobacter antarcticus sp. nov., isolated from Antarctic Soil.</title>
        <authorList>
            <person name="Li J."/>
        </authorList>
    </citation>
    <scope>NUCLEOTIDE SEQUENCE [LARGE SCALE GENOMIC DNA]</scope>
    <source>
        <strain evidence="5 6">Z1-20</strain>
    </source>
</reference>
<proteinExistence type="predicted"/>
<feature type="domain" description="WYL" evidence="2">
    <location>
        <begin position="512"/>
        <end position="578"/>
    </location>
</feature>
<sequence length="706" mass="76747">MSVSSTERLMNLVIALLGTKYGRSRDFLRNRINGYDPTSSDDAFGRMFERDKTHLKNLGIPITSLRDPHGEGDDAWKYLIRPQDYRLPQIRLDPEGLAVLSLAARVWEQASLGSAAARALRKLETVAQAQPAASAPVIATRMRTTEAAFDPLWDALLNHQRVTFSYRRSQDVRTVQRQVEPWGLGNKYGQWYLSGRDVRRSEQRLYRLSRITSNVRIDRKATFSRPENFDMAAVLDSLGSGPLSEAVLELPDGRGRLLRELAASHPAGQPTDPKPTDPKPTDPKPTETGEPAQREGWDRVTVPYREPELLADDLAAMGAAVVVLAPPVLRAAVLRRLKGAAKIAANGAPAADFSRPPVPRRPKPTSEDRLRRLLDLVPFLVQNSGIEAATVAEEFGIGLSELEADLALLSVCGLPGYQHGELIDVRWDEGSVFIRDADELARPLRLTQQEACALLVGLEALQSLPDDGALPDDGGNQTLRSVLESVRNIAGSDAWLAEVVQARITPRASLPTLSVLQRAVTGGARVRISYFVPVRDELTDRVIEPLRIFSLDSHWYVEAWCTSAHGLRNFRLDNIRTAYPTGEAAAAHELPVNAPLPESAFTPGTKDLDVVIALDGSAQWVAGAYSAREQASLPDGRTAVRIKVGRAAAVPALMARLAGGGQVLEPADLRAETTAFLQDAVAGYARAASAGSNTGGAGDGDTDRDR</sequence>
<feature type="domain" description="PafC HTH" evidence="3">
    <location>
        <begin position="368"/>
        <end position="468"/>
    </location>
</feature>
<dbReference type="InterPro" id="IPR051534">
    <property type="entry name" value="CBASS_pafABC_assoc_protein"/>
</dbReference>
<dbReference type="PANTHER" id="PTHR34580:SF1">
    <property type="entry name" value="PROTEIN PAFC"/>
    <property type="match status" value="1"/>
</dbReference>
<dbReference type="AlphaFoldDB" id="A0A931CRB2"/>